<dbReference type="EMBL" id="MTLA01000024">
    <property type="protein sequence ID" value="OOP69974.1"/>
    <property type="molecule type" value="Genomic_DNA"/>
</dbReference>
<gene>
    <name evidence="2" type="ORF">BWZ43_02285</name>
</gene>
<evidence type="ECO:0000313" key="2">
    <source>
        <dbReference type="EMBL" id="OOP69974.1"/>
    </source>
</evidence>
<proteinExistence type="predicted"/>
<keyword evidence="1" id="KW-1133">Transmembrane helix</keyword>
<dbReference type="RefSeq" id="WP_071977187.1">
    <property type="nucleotide sequence ID" value="NZ_CP065424.1"/>
</dbReference>
<evidence type="ECO:0000256" key="1">
    <source>
        <dbReference type="SAM" id="Phobius"/>
    </source>
</evidence>
<sequence>MTVRINLYSFLLAFISILLFTFVYLFDFPATITAIHPLYITFILSLITFYLSIIGLFSVKDWKSGVRSLLSIIISLGLIAVQLSIIIF</sequence>
<feature type="transmembrane region" description="Helical" evidence="1">
    <location>
        <begin position="69"/>
        <end position="87"/>
    </location>
</feature>
<evidence type="ECO:0000313" key="3">
    <source>
        <dbReference type="Proteomes" id="UP000189761"/>
    </source>
</evidence>
<keyword evidence="1" id="KW-0812">Transmembrane</keyword>
<comment type="caution">
    <text evidence="2">The sequence shown here is derived from an EMBL/GenBank/DDBJ whole genome shotgun (WGS) entry which is preliminary data.</text>
</comment>
<feature type="transmembrane region" description="Helical" evidence="1">
    <location>
        <begin position="7"/>
        <end position="26"/>
    </location>
</feature>
<dbReference type="Proteomes" id="UP000189761">
    <property type="component" value="Unassembled WGS sequence"/>
</dbReference>
<keyword evidence="3" id="KW-1185">Reference proteome</keyword>
<dbReference type="AlphaFoldDB" id="A0A8E2IB03"/>
<accession>A0A8E2IB03</accession>
<feature type="transmembrane region" description="Helical" evidence="1">
    <location>
        <begin position="38"/>
        <end position="57"/>
    </location>
</feature>
<organism evidence="2 3">
    <name type="scientific">Heyndrickxia oleronia</name>
    <dbReference type="NCBI Taxonomy" id="38875"/>
    <lineage>
        <taxon>Bacteria</taxon>
        <taxon>Bacillati</taxon>
        <taxon>Bacillota</taxon>
        <taxon>Bacilli</taxon>
        <taxon>Bacillales</taxon>
        <taxon>Bacillaceae</taxon>
        <taxon>Heyndrickxia</taxon>
    </lineage>
</organism>
<name>A0A8E2IB03_9BACI</name>
<keyword evidence="1" id="KW-0472">Membrane</keyword>
<reference evidence="2 3" key="1">
    <citation type="submission" date="2017-01" db="EMBL/GenBank/DDBJ databases">
        <title>Draft genome sequence of Bacillus oleronius.</title>
        <authorList>
            <person name="Allam M."/>
        </authorList>
    </citation>
    <scope>NUCLEOTIDE SEQUENCE [LARGE SCALE GENOMIC DNA]</scope>
    <source>
        <strain evidence="2 3">DSM 9356</strain>
    </source>
</reference>
<protein>
    <submittedName>
        <fullName evidence="2">Uncharacterized protein</fullName>
    </submittedName>
</protein>